<proteinExistence type="inferred from homology"/>
<feature type="chain" id="PRO_5011328672" evidence="2">
    <location>
        <begin position="36"/>
        <end position="482"/>
    </location>
</feature>
<dbReference type="GO" id="GO:0008643">
    <property type="term" value="P:carbohydrate transport"/>
    <property type="evidence" value="ECO:0007669"/>
    <property type="project" value="InterPro"/>
</dbReference>
<sequence>MLLPCNFLRRHLSRTLRQAALLPAVCFGLSVPVFANEAAQAIVDPVVDAVFIEEETGWVQPASHAAAATCSAFDAPCDSIVGECAGAGVEHDIWTRTTLTDGFFGAQPALAESGIAYQASLTQFYQGVAAGGSEQTFAYGGKVDQFVNFDGGKLGLWKGLLVTLHAETRYGETVILDAVGLAPVNANMLYPSLNNTTSITGLTINQFLSEEFMVSAGTFNQLDLFTQIYPQIGRGVDGFMNISSLIPLSVSRPLNLSMLGVAATKLHGEQVQGALGVFNTANSTTTSSFDKLFVNGAVILGYYRLFTDFGDLPGSHALLGVYSSGRYTSVDPLNWAFIPNVGLVGQQISDSWNLTYIYEKKLWVDSANSKRNVGLMTMWGISDGNPNPIRWSGNVSVQGTGLFDARPSDSLGAAYFYTGLSGDFKTLAQPLISLQDVEGVELFYNAAVTPWFHLSPDLQVIQPADRSRDTALVIGLRGKIDL</sequence>
<evidence type="ECO:0000256" key="2">
    <source>
        <dbReference type="RuleBase" id="RU363072"/>
    </source>
</evidence>
<evidence type="ECO:0000256" key="1">
    <source>
        <dbReference type="ARBA" id="ARBA00008769"/>
    </source>
</evidence>
<dbReference type="EMBL" id="FOQD01000026">
    <property type="protein sequence ID" value="SFJ63940.1"/>
    <property type="molecule type" value="Genomic_DNA"/>
</dbReference>
<name>A0A1I3SZT3_9PLAN</name>
<dbReference type="GO" id="GO:0015288">
    <property type="term" value="F:porin activity"/>
    <property type="evidence" value="ECO:0007669"/>
    <property type="project" value="InterPro"/>
</dbReference>
<dbReference type="InterPro" id="IPR038673">
    <property type="entry name" value="OprB_sf"/>
</dbReference>
<feature type="signal peptide" evidence="2">
    <location>
        <begin position="1"/>
        <end position="35"/>
    </location>
</feature>
<dbReference type="RefSeq" id="WP_139228696.1">
    <property type="nucleotide sequence ID" value="NZ_FOQD01000026.1"/>
</dbReference>
<comment type="similarity">
    <text evidence="1 2">Belongs to the OprB family.</text>
</comment>
<organism evidence="3 4">
    <name type="scientific">Planctomicrobium piriforme</name>
    <dbReference type="NCBI Taxonomy" id="1576369"/>
    <lineage>
        <taxon>Bacteria</taxon>
        <taxon>Pseudomonadati</taxon>
        <taxon>Planctomycetota</taxon>
        <taxon>Planctomycetia</taxon>
        <taxon>Planctomycetales</taxon>
        <taxon>Planctomycetaceae</taxon>
        <taxon>Planctomicrobium</taxon>
    </lineage>
</organism>
<dbReference type="OrthoDB" id="177316at2"/>
<dbReference type="AlphaFoldDB" id="A0A1I3SZT3"/>
<dbReference type="InterPro" id="IPR052932">
    <property type="entry name" value="OprB_Porin"/>
</dbReference>
<dbReference type="PANTHER" id="PTHR37944:SF1">
    <property type="entry name" value="PORIN B"/>
    <property type="match status" value="1"/>
</dbReference>
<reference evidence="4" key="1">
    <citation type="submission" date="2016-10" db="EMBL/GenBank/DDBJ databases">
        <authorList>
            <person name="Varghese N."/>
            <person name="Submissions S."/>
        </authorList>
    </citation>
    <scope>NUCLEOTIDE SEQUENCE [LARGE SCALE GENOMIC DNA]</scope>
    <source>
        <strain evidence="4">DSM 26348</strain>
    </source>
</reference>
<dbReference type="Proteomes" id="UP000199518">
    <property type="component" value="Unassembled WGS sequence"/>
</dbReference>
<dbReference type="Gene3D" id="2.40.160.180">
    <property type="entry name" value="Carbohydrate-selective porin OprB"/>
    <property type="match status" value="1"/>
</dbReference>
<protein>
    <submittedName>
        <fullName evidence="3">Porin</fullName>
    </submittedName>
</protein>
<keyword evidence="2" id="KW-0732">Signal</keyword>
<keyword evidence="4" id="KW-1185">Reference proteome</keyword>
<accession>A0A1I3SZT3</accession>
<dbReference type="PANTHER" id="PTHR37944">
    <property type="entry name" value="PORIN B"/>
    <property type="match status" value="1"/>
</dbReference>
<evidence type="ECO:0000313" key="3">
    <source>
        <dbReference type="EMBL" id="SFJ63940.1"/>
    </source>
</evidence>
<dbReference type="Pfam" id="PF04966">
    <property type="entry name" value="OprB"/>
    <property type="match status" value="1"/>
</dbReference>
<dbReference type="GO" id="GO:0016020">
    <property type="term" value="C:membrane"/>
    <property type="evidence" value="ECO:0007669"/>
    <property type="project" value="InterPro"/>
</dbReference>
<gene>
    <name evidence="3" type="ORF">SAMN05421753_12640</name>
</gene>
<dbReference type="InterPro" id="IPR007049">
    <property type="entry name" value="Carb-sel_porin_OprB"/>
</dbReference>
<evidence type="ECO:0000313" key="4">
    <source>
        <dbReference type="Proteomes" id="UP000199518"/>
    </source>
</evidence>